<dbReference type="GeneID" id="96008194"/>
<dbReference type="EMBL" id="JAAQHG020000027">
    <property type="protein sequence ID" value="KAL1584288.1"/>
    <property type="molecule type" value="Genomic_DNA"/>
</dbReference>
<evidence type="ECO:0000256" key="4">
    <source>
        <dbReference type="ARBA" id="ARBA00022490"/>
    </source>
</evidence>
<dbReference type="AlphaFoldDB" id="A0AB34KGM1"/>
<keyword evidence="4" id="KW-0963">Cytoplasm</keyword>
<reference evidence="8 9" key="1">
    <citation type="journal article" date="2020" name="Microbiol. Resour. Announc.">
        <title>Draft Genome Sequence of a Cladosporium Species Isolated from the Mesophotic Ascidian Didemnum maculosum.</title>
        <authorList>
            <person name="Gioti A."/>
            <person name="Siaperas R."/>
            <person name="Nikolaivits E."/>
            <person name="Le Goff G."/>
            <person name="Ouazzani J."/>
            <person name="Kotoulas G."/>
            <person name="Topakas E."/>
        </authorList>
    </citation>
    <scope>NUCLEOTIDE SEQUENCE [LARGE SCALE GENOMIC DNA]</scope>
    <source>
        <strain evidence="8 9">TM138-S3</strain>
    </source>
</reference>
<organism evidence="8 9">
    <name type="scientific">Cladosporium halotolerans</name>
    <dbReference type="NCBI Taxonomy" id="1052096"/>
    <lineage>
        <taxon>Eukaryota</taxon>
        <taxon>Fungi</taxon>
        <taxon>Dikarya</taxon>
        <taxon>Ascomycota</taxon>
        <taxon>Pezizomycotina</taxon>
        <taxon>Dothideomycetes</taxon>
        <taxon>Dothideomycetidae</taxon>
        <taxon>Cladosporiales</taxon>
        <taxon>Cladosporiaceae</taxon>
        <taxon>Cladosporium</taxon>
    </lineage>
</organism>
<dbReference type="InterPro" id="IPR022784">
    <property type="entry name" value="Ribosome_bgen_Alb1"/>
</dbReference>
<name>A0AB34KGM1_9PEZI</name>
<dbReference type="PANTHER" id="PTHR28280:SF1">
    <property type="entry name" value="SHUTTLING PRE-60S FACTOR ECM1"/>
    <property type="match status" value="1"/>
</dbReference>
<dbReference type="GO" id="GO:0000055">
    <property type="term" value="P:ribosomal large subunit export from nucleus"/>
    <property type="evidence" value="ECO:0007669"/>
    <property type="project" value="TreeGrafter"/>
</dbReference>
<evidence type="ECO:0008006" key="10">
    <source>
        <dbReference type="Google" id="ProtNLM"/>
    </source>
</evidence>
<evidence type="ECO:0000256" key="3">
    <source>
        <dbReference type="ARBA" id="ARBA00022448"/>
    </source>
</evidence>
<gene>
    <name evidence="8" type="ORF">WHR41_06751</name>
</gene>
<dbReference type="GO" id="GO:0005730">
    <property type="term" value="C:nucleolus"/>
    <property type="evidence" value="ECO:0007669"/>
    <property type="project" value="TreeGrafter"/>
</dbReference>
<evidence type="ECO:0000313" key="8">
    <source>
        <dbReference type="EMBL" id="KAL1584288.1"/>
    </source>
</evidence>
<dbReference type="InterPro" id="IPR053278">
    <property type="entry name" value="Pre-60S_factor_ECM1"/>
</dbReference>
<evidence type="ECO:0000313" key="9">
    <source>
        <dbReference type="Proteomes" id="UP000803884"/>
    </source>
</evidence>
<keyword evidence="9" id="KW-1185">Reference proteome</keyword>
<keyword evidence="5" id="KW-0690">Ribosome biogenesis</keyword>
<comment type="caution">
    <text evidence="8">The sequence shown here is derived from an EMBL/GenBank/DDBJ whole genome shotgun (WGS) entry which is preliminary data.</text>
</comment>
<evidence type="ECO:0000256" key="5">
    <source>
        <dbReference type="ARBA" id="ARBA00022517"/>
    </source>
</evidence>
<evidence type="ECO:0000256" key="7">
    <source>
        <dbReference type="SAM" id="MobiDB-lite"/>
    </source>
</evidence>
<dbReference type="GO" id="GO:0030687">
    <property type="term" value="C:preribosome, large subunit precursor"/>
    <property type="evidence" value="ECO:0007669"/>
    <property type="project" value="TreeGrafter"/>
</dbReference>
<feature type="compositionally biased region" description="Basic residues" evidence="7">
    <location>
        <begin position="52"/>
        <end position="64"/>
    </location>
</feature>
<protein>
    <recommendedName>
        <fullName evidence="10">Ribosome biogenesis protein Alb1</fullName>
    </recommendedName>
</protein>
<keyword evidence="6" id="KW-0539">Nucleus</keyword>
<dbReference type="Pfam" id="PF09135">
    <property type="entry name" value="Alb1"/>
    <property type="match status" value="1"/>
</dbReference>
<sequence length="188" mass="20911">MAKVPKIKKKEESVRSRAYRRQASPEAMPKKTPEGSVDENDSWMYGAANAGVHKKAAKNKKMTRQQRERQLKAIEHAERNVDKHEKNVADSKHRGRRTQGRRKDWEDINGTTAEKVAKLMAEGYGAAMEGAEDDEEIGEEQGASAPDAMADLDQQPVMPEQNLGQSTTVAQEPTPALQQAEEDVDDIS</sequence>
<dbReference type="PANTHER" id="PTHR28280">
    <property type="entry name" value="SHUTTLING PRE-60S FACTOR ECM1"/>
    <property type="match status" value="1"/>
</dbReference>
<evidence type="ECO:0000256" key="1">
    <source>
        <dbReference type="ARBA" id="ARBA00004123"/>
    </source>
</evidence>
<keyword evidence="3" id="KW-0813">Transport</keyword>
<evidence type="ECO:0000256" key="2">
    <source>
        <dbReference type="ARBA" id="ARBA00004496"/>
    </source>
</evidence>
<accession>A0AB34KGM1</accession>
<feature type="compositionally biased region" description="Basic and acidic residues" evidence="7">
    <location>
        <begin position="65"/>
        <end position="92"/>
    </location>
</feature>
<comment type="subcellular location">
    <subcellularLocation>
        <location evidence="2">Cytoplasm</location>
    </subcellularLocation>
    <subcellularLocation>
        <location evidence="1">Nucleus</location>
    </subcellularLocation>
</comment>
<feature type="compositionally biased region" description="Acidic residues" evidence="7">
    <location>
        <begin position="130"/>
        <end position="139"/>
    </location>
</feature>
<dbReference type="Proteomes" id="UP000803884">
    <property type="component" value="Unassembled WGS sequence"/>
</dbReference>
<feature type="region of interest" description="Disordered" evidence="7">
    <location>
        <begin position="124"/>
        <end position="188"/>
    </location>
</feature>
<proteinExistence type="predicted"/>
<dbReference type="GO" id="GO:0005737">
    <property type="term" value="C:cytoplasm"/>
    <property type="evidence" value="ECO:0007669"/>
    <property type="project" value="UniProtKB-SubCell"/>
</dbReference>
<dbReference type="RefSeq" id="XP_069227394.1">
    <property type="nucleotide sequence ID" value="XM_069375356.1"/>
</dbReference>
<feature type="region of interest" description="Disordered" evidence="7">
    <location>
        <begin position="1"/>
        <end position="111"/>
    </location>
</feature>
<evidence type="ECO:0000256" key="6">
    <source>
        <dbReference type="ARBA" id="ARBA00023242"/>
    </source>
</evidence>
<feature type="compositionally biased region" description="Polar residues" evidence="7">
    <location>
        <begin position="162"/>
        <end position="171"/>
    </location>
</feature>